<protein>
    <submittedName>
        <fullName evidence="2">Uncharacterized protein</fullName>
    </submittedName>
</protein>
<organism evidence="2 3">
    <name type="scientific">Cinchona calisaya</name>
    <dbReference type="NCBI Taxonomy" id="153742"/>
    <lineage>
        <taxon>Eukaryota</taxon>
        <taxon>Viridiplantae</taxon>
        <taxon>Streptophyta</taxon>
        <taxon>Embryophyta</taxon>
        <taxon>Tracheophyta</taxon>
        <taxon>Spermatophyta</taxon>
        <taxon>Magnoliopsida</taxon>
        <taxon>eudicotyledons</taxon>
        <taxon>Gunneridae</taxon>
        <taxon>Pentapetalae</taxon>
        <taxon>asterids</taxon>
        <taxon>lamiids</taxon>
        <taxon>Gentianales</taxon>
        <taxon>Rubiaceae</taxon>
        <taxon>Cinchonoideae</taxon>
        <taxon>Cinchoneae</taxon>
        <taxon>Cinchona</taxon>
    </lineage>
</organism>
<dbReference type="AlphaFoldDB" id="A0ABD3B2C0"/>
<keyword evidence="3" id="KW-1185">Reference proteome</keyword>
<dbReference type="EMBL" id="JBJUIK010000001">
    <property type="protein sequence ID" value="KAL3537500.1"/>
    <property type="molecule type" value="Genomic_DNA"/>
</dbReference>
<evidence type="ECO:0000313" key="3">
    <source>
        <dbReference type="Proteomes" id="UP001630127"/>
    </source>
</evidence>
<feature type="region of interest" description="Disordered" evidence="1">
    <location>
        <begin position="1"/>
        <end position="24"/>
    </location>
</feature>
<gene>
    <name evidence="2" type="ORF">ACH5RR_000866</name>
</gene>
<feature type="compositionally biased region" description="Polar residues" evidence="1">
    <location>
        <begin position="12"/>
        <end position="22"/>
    </location>
</feature>
<evidence type="ECO:0000313" key="2">
    <source>
        <dbReference type="EMBL" id="KAL3537500.1"/>
    </source>
</evidence>
<reference evidence="2 3" key="1">
    <citation type="submission" date="2024-11" db="EMBL/GenBank/DDBJ databases">
        <title>A near-complete genome assembly of Cinchona calisaya.</title>
        <authorList>
            <person name="Lian D.C."/>
            <person name="Zhao X.W."/>
            <person name="Wei L."/>
        </authorList>
    </citation>
    <scope>NUCLEOTIDE SEQUENCE [LARGE SCALE GENOMIC DNA]</scope>
    <source>
        <tissue evidence="2">Nenye</tissue>
    </source>
</reference>
<name>A0ABD3B2C0_9GENT</name>
<proteinExistence type="predicted"/>
<comment type="caution">
    <text evidence="2">The sequence shown here is derived from an EMBL/GenBank/DDBJ whole genome shotgun (WGS) entry which is preliminary data.</text>
</comment>
<sequence length="122" mass="13757">MLPEKDNILVHNHSSLQDSSGPLINDDMMVISQQPSAAIPSIDQPDGTQLLLTIKFSGGTHAAPNTPPMIATKNLQVPEVTIFFHEPLDDHHRCFRKVKKTSIKVKEVNIRIRWSLWILRCP</sequence>
<evidence type="ECO:0000256" key="1">
    <source>
        <dbReference type="SAM" id="MobiDB-lite"/>
    </source>
</evidence>
<dbReference type="Proteomes" id="UP001630127">
    <property type="component" value="Unassembled WGS sequence"/>
</dbReference>
<accession>A0ABD3B2C0</accession>